<proteinExistence type="predicted"/>
<dbReference type="InterPro" id="IPR036388">
    <property type="entry name" value="WH-like_DNA-bd_sf"/>
</dbReference>
<protein>
    <submittedName>
        <fullName evidence="5">Winged helix-turn-helix transcriptional regulator</fullName>
    </submittedName>
</protein>
<accession>A0ABV7JIZ9</accession>
<keyword evidence="2" id="KW-0238">DNA-binding</keyword>
<dbReference type="Proteomes" id="UP001595526">
    <property type="component" value="Unassembled WGS sequence"/>
</dbReference>
<keyword evidence="6" id="KW-1185">Reference proteome</keyword>
<keyword evidence="1" id="KW-0805">Transcription regulation</keyword>
<evidence type="ECO:0000259" key="4">
    <source>
        <dbReference type="PROSITE" id="PS51118"/>
    </source>
</evidence>
<dbReference type="PANTHER" id="PTHR33204:SF29">
    <property type="entry name" value="TRANSCRIPTIONAL REGULATOR"/>
    <property type="match status" value="1"/>
</dbReference>
<feature type="domain" description="HTH hxlR-type" evidence="4">
    <location>
        <begin position="6"/>
        <end position="110"/>
    </location>
</feature>
<dbReference type="InterPro" id="IPR002577">
    <property type="entry name" value="HTH_HxlR"/>
</dbReference>
<dbReference type="Gene3D" id="1.10.10.10">
    <property type="entry name" value="Winged helix-like DNA-binding domain superfamily/Winged helix DNA-binding domain"/>
    <property type="match status" value="1"/>
</dbReference>
<dbReference type="Pfam" id="PF01638">
    <property type="entry name" value="HxlR"/>
    <property type="match status" value="1"/>
</dbReference>
<dbReference type="SUPFAM" id="SSF46785">
    <property type="entry name" value="Winged helix' DNA-binding domain"/>
    <property type="match status" value="1"/>
</dbReference>
<evidence type="ECO:0000256" key="2">
    <source>
        <dbReference type="ARBA" id="ARBA00023125"/>
    </source>
</evidence>
<organism evidence="5 6">
    <name type="scientific">Parapedobacter deserti</name>
    <dbReference type="NCBI Taxonomy" id="1912957"/>
    <lineage>
        <taxon>Bacteria</taxon>
        <taxon>Pseudomonadati</taxon>
        <taxon>Bacteroidota</taxon>
        <taxon>Sphingobacteriia</taxon>
        <taxon>Sphingobacteriales</taxon>
        <taxon>Sphingobacteriaceae</taxon>
        <taxon>Parapedobacter</taxon>
    </lineage>
</organism>
<evidence type="ECO:0000313" key="5">
    <source>
        <dbReference type="EMBL" id="MFC3198079.1"/>
    </source>
</evidence>
<dbReference type="RefSeq" id="WP_379022385.1">
    <property type="nucleotide sequence ID" value="NZ_JBHRTA010000030.1"/>
</dbReference>
<comment type="caution">
    <text evidence="5">The sequence shown here is derived from an EMBL/GenBank/DDBJ whole genome shotgun (WGS) entry which is preliminary data.</text>
</comment>
<dbReference type="PROSITE" id="PS51118">
    <property type="entry name" value="HTH_HXLR"/>
    <property type="match status" value="1"/>
</dbReference>
<evidence type="ECO:0000313" key="6">
    <source>
        <dbReference type="Proteomes" id="UP001595526"/>
    </source>
</evidence>
<dbReference type="PANTHER" id="PTHR33204">
    <property type="entry name" value="TRANSCRIPTIONAL REGULATOR, MARR FAMILY"/>
    <property type="match status" value="1"/>
</dbReference>
<evidence type="ECO:0000256" key="3">
    <source>
        <dbReference type="ARBA" id="ARBA00023163"/>
    </source>
</evidence>
<gene>
    <name evidence="5" type="ORF">ACFOET_10705</name>
</gene>
<dbReference type="EMBL" id="JBHRTA010000030">
    <property type="protein sequence ID" value="MFC3198079.1"/>
    <property type="molecule type" value="Genomic_DNA"/>
</dbReference>
<sequence>MYVNKIPLTLDYGVSVTMKVIGGKWKPCIIDCIANGISRPAQIQKAIKQASLRVINQQLAELLDYEIVSKEVFEGYPLRVEYRLTPFGTTLLAVIDAMQKWGDANAEKVADIAVKRNENIVL</sequence>
<name>A0ABV7JIZ9_9SPHI</name>
<reference evidence="6" key="1">
    <citation type="journal article" date="2019" name="Int. J. Syst. Evol. Microbiol.">
        <title>The Global Catalogue of Microorganisms (GCM) 10K type strain sequencing project: providing services to taxonomists for standard genome sequencing and annotation.</title>
        <authorList>
            <consortium name="The Broad Institute Genomics Platform"/>
            <consortium name="The Broad Institute Genome Sequencing Center for Infectious Disease"/>
            <person name="Wu L."/>
            <person name="Ma J."/>
        </authorList>
    </citation>
    <scope>NUCLEOTIDE SEQUENCE [LARGE SCALE GENOMIC DNA]</scope>
    <source>
        <strain evidence="6">KCTC 52416</strain>
    </source>
</reference>
<dbReference type="InterPro" id="IPR036390">
    <property type="entry name" value="WH_DNA-bd_sf"/>
</dbReference>
<evidence type="ECO:0000256" key="1">
    <source>
        <dbReference type="ARBA" id="ARBA00023015"/>
    </source>
</evidence>
<keyword evidence="3" id="KW-0804">Transcription</keyword>